<proteinExistence type="evidence at transcript level"/>
<feature type="chain" id="PRO_5002740550" description="Secreted protein" evidence="2">
    <location>
        <begin position="25"/>
        <end position="90"/>
    </location>
</feature>
<name>A9QQ65_LYCSI</name>
<organism evidence="3">
    <name type="scientific">Lycosa singoriensis</name>
    <name type="common">Wolf spider</name>
    <name type="synonym">Aranea singoriensis</name>
    <dbReference type="NCBI Taxonomy" id="434756"/>
    <lineage>
        <taxon>Eukaryota</taxon>
        <taxon>Metazoa</taxon>
        <taxon>Ecdysozoa</taxon>
        <taxon>Arthropoda</taxon>
        <taxon>Chelicerata</taxon>
        <taxon>Arachnida</taxon>
        <taxon>Araneae</taxon>
        <taxon>Araneomorphae</taxon>
        <taxon>Entelegynae</taxon>
        <taxon>Lycosoidea</taxon>
        <taxon>Lycosidae</taxon>
        <taxon>Lycosa</taxon>
    </lineage>
</organism>
<feature type="region of interest" description="Disordered" evidence="1">
    <location>
        <begin position="20"/>
        <end position="90"/>
    </location>
</feature>
<feature type="compositionally biased region" description="Low complexity" evidence="1">
    <location>
        <begin position="55"/>
        <end position="73"/>
    </location>
</feature>
<protein>
    <recommendedName>
        <fullName evidence="4">Secreted protein</fullName>
    </recommendedName>
</protein>
<dbReference type="EMBL" id="EU247151">
    <property type="protein sequence ID" value="ABX75450.1"/>
    <property type="molecule type" value="mRNA"/>
</dbReference>
<feature type="compositionally biased region" description="Basic and acidic residues" evidence="1">
    <location>
        <begin position="25"/>
        <end position="42"/>
    </location>
</feature>
<evidence type="ECO:0000256" key="2">
    <source>
        <dbReference type="SAM" id="SignalP"/>
    </source>
</evidence>
<keyword evidence="2" id="KW-0732">Signal</keyword>
<feature type="signal peptide" evidence="2">
    <location>
        <begin position="1"/>
        <end position="24"/>
    </location>
</feature>
<evidence type="ECO:0000313" key="3">
    <source>
        <dbReference type="EMBL" id="ABX75450.1"/>
    </source>
</evidence>
<dbReference type="AlphaFoldDB" id="A9QQ65"/>
<sequence>MSAILKLLLVALAVSLTLLNTPEARPADDAPDEDVKTTEKPDNVSSTSPASTTGVEADVIAAEAAAVTPAVAESEADTSEPGKPAKKEVK</sequence>
<feature type="compositionally biased region" description="Polar residues" evidence="1">
    <location>
        <begin position="43"/>
        <end position="54"/>
    </location>
</feature>
<reference evidence="3" key="1">
    <citation type="submission" date="2007-10" db="EMBL/GenBank/DDBJ databases">
        <title>Transcriptome analysis of the venom gland of the Chinese wolf spider Lycosa Singoriensis.</title>
        <authorList>
            <person name="Zhang Y."/>
            <person name="Liang S."/>
        </authorList>
    </citation>
    <scope>NUCLEOTIDE SEQUENCE</scope>
    <source>
        <tissue evidence="3">Venom gland</tissue>
    </source>
</reference>
<accession>A9QQ65</accession>
<evidence type="ECO:0000256" key="1">
    <source>
        <dbReference type="SAM" id="MobiDB-lite"/>
    </source>
</evidence>
<evidence type="ECO:0008006" key="4">
    <source>
        <dbReference type="Google" id="ProtNLM"/>
    </source>
</evidence>